<accession>A0ABW1LQR2</accession>
<dbReference type="EMBL" id="JBHSRJ010000009">
    <property type="protein sequence ID" value="MFC6046078.1"/>
    <property type="molecule type" value="Genomic_DNA"/>
</dbReference>
<dbReference type="RefSeq" id="WP_379160443.1">
    <property type="nucleotide sequence ID" value="NZ_JBHSRJ010000009.1"/>
</dbReference>
<dbReference type="SUPFAM" id="SSF159894">
    <property type="entry name" value="YgaC/TfoX-N like"/>
    <property type="match status" value="1"/>
</dbReference>
<reference evidence="3" key="1">
    <citation type="journal article" date="2019" name="Int. J. Syst. Evol. Microbiol.">
        <title>The Global Catalogue of Microorganisms (GCM) 10K type strain sequencing project: providing services to taxonomists for standard genome sequencing and annotation.</title>
        <authorList>
            <consortium name="The Broad Institute Genomics Platform"/>
            <consortium name="The Broad Institute Genome Sequencing Center for Infectious Disease"/>
            <person name="Wu L."/>
            <person name="Ma J."/>
        </authorList>
    </citation>
    <scope>NUCLEOTIDE SEQUENCE [LARGE SCALE GENOMIC DNA]</scope>
    <source>
        <strain evidence="3">CCUG 54522</strain>
    </source>
</reference>
<dbReference type="InterPro" id="IPR007076">
    <property type="entry name" value="TfoX_N"/>
</dbReference>
<dbReference type="Gene3D" id="3.30.1460.30">
    <property type="entry name" value="YgaC/TfoX-N like chaperone"/>
    <property type="match status" value="1"/>
</dbReference>
<gene>
    <name evidence="2" type="ORF">ACFPYL_23540</name>
</gene>
<evidence type="ECO:0000259" key="1">
    <source>
        <dbReference type="Pfam" id="PF04993"/>
    </source>
</evidence>
<name>A0ABW1LQR2_9ACTN</name>
<evidence type="ECO:0000313" key="3">
    <source>
        <dbReference type="Proteomes" id="UP001596135"/>
    </source>
</evidence>
<protein>
    <submittedName>
        <fullName evidence="2">TfoX/Sxy family protein</fullName>
    </submittedName>
</protein>
<evidence type="ECO:0000313" key="2">
    <source>
        <dbReference type="EMBL" id="MFC6046078.1"/>
    </source>
</evidence>
<dbReference type="Proteomes" id="UP001596135">
    <property type="component" value="Unassembled WGS sequence"/>
</dbReference>
<feature type="domain" description="TfoX N-terminal" evidence="1">
    <location>
        <begin position="16"/>
        <end position="104"/>
    </location>
</feature>
<keyword evidence="3" id="KW-1185">Reference proteome</keyword>
<proteinExistence type="predicted"/>
<sequence>MAYDEALADELREITTGLPGISEKKMFGGLAFLVHGNMAVAASSTGGLLLRVPPERTEELLAEPHTDEFVMRERTMAGWLRIDPPGLATPADIDRWAQIGLSHAASLPPKQPGPT</sequence>
<comment type="caution">
    <text evidence="2">The sequence shown here is derived from an EMBL/GenBank/DDBJ whole genome shotgun (WGS) entry which is preliminary data.</text>
</comment>
<organism evidence="2 3">
    <name type="scientific">Nocardioides hankookensis</name>
    <dbReference type="NCBI Taxonomy" id="443157"/>
    <lineage>
        <taxon>Bacteria</taxon>
        <taxon>Bacillati</taxon>
        <taxon>Actinomycetota</taxon>
        <taxon>Actinomycetes</taxon>
        <taxon>Propionibacteriales</taxon>
        <taxon>Nocardioidaceae</taxon>
        <taxon>Nocardioides</taxon>
    </lineage>
</organism>
<dbReference type="Pfam" id="PF04993">
    <property type="entry name" value="TfoX_N"/>
    <property type="match status" value="1"/>
</dbReference>